<evidence type="ECO:0000259" key="7">
    <source>
        <dbReference type="Pfam" id="PF04138"/>
    </source>
</evidence>
<evidence type="ECO:0000256" key="1">
    <source>
        <dbReference type="ARBA" id="ARBA00004141"/>
    </source>
</evidence>
<organism evidence="8 9">
    <name type="scientific">Candidatus Clostridium eludens</name>
    <dbReference type="NCBI Taxonomy" id="3381663"/>
    <lineage>
        <taxon>Bacteria</taxon>
        <taxon>Bacillati</taxon>
        <taxon>Bacillota</taxon>
        <taxon>Clostridia</taxon>
        <taxon>Eubacteriales</taxon>
        <taxon>Clostridiaceae</taxon>
        <taxon>Clostridium</taxon>
    </lineage>
</organism>
<keyword evidence="9" id="KW-1185">Reference proteome</keyword>
<evidence type="ECO:0000256" key="3">
    <source>
        <dbReference type="ARBA" id="ARBA00022692"/>
    </source>
</evidence>
<dbReference type="RefSeq" id="WP_406790881.1">
    <property type="nucleotide sequence ID" value="NZ_JBJHZX010000004.1"/>
</dbReference>
<dbReference type="InterPro" id="IPR007267">
    <property type="entry name" value="GtrA_DPMS_TM"/>
</dbReference>
<feature type="domain" description="GtrA/DPMS transmembrane" evidence="7">
    <location>
        <begin position="21"/>
        <end position="138"/>
    </location>
</feature>
<proteinExistence type="inferred from homology"/>
<dbReference type="PANTHER" id="PTHR38459">
    <property type="entry name" value="PROPHAGE BACTOPRENOL-LINKED GLUCOSE TRANSLOCASE HOMOLOG"/>
    <property type="match status" value="1"/>
</dbReference>
<evidence type="ECO:0000256" key="6">
    <source>
        <dbReference type="SAM" id="Phobius"/>
    </source>
</evidence>
<sequence>MSQLTKAADSIFNGRLKALSRFSVTGVLNTLIDFCVFTICESLFGIHYTISQVLGYSFGVINSFIFNRKWTFEGKASDKEVHHELIQFVAVNICSLIVTVLCIKFLVNDFSINVYISKVIVTFIAQIINFLLYKLWVFS</sequence>
<dbReference type="EMBL" id="JBJHZX010000004">
    <property type="protein sequence ID" value="MFL0194758.1"/>
    <property type="molecule type" value="Genomic_DNA"/>
</dbReference>
<evidence type="ECO:0000256" key="5">
    <source>
        <dbReference type="ARBA" id="ARBA00023136"/>
    </source>
</evidence>
<accession>A0ABW8SFZ3</accession>
<dbReference type="PANTHER" id="PTHR38459:SF1">
    <property type="entry name" value="PROPHAGE BACTOPRENOL-LINKED GLUCOSE TRANSLOCASE HOMOLOG"/>
    <property type="match status" value="1"/>
</dbReference>
<feature type="transmembrane region" description="Helical" evidence="6">
    <location>
        <begin position="45"/>
        <end position="65"/>
    </location>
</feature>
<evidence type="ECO:0000256" key="2">
    <source>
        <dbReference type="ARBA" id="ARBA00009399"/>
    </source>
</evidence>
<evidence type="ECO:0000256" key="4">
    <source>
        <dbReference type="ARBA" id="ARBA00022989"/>
    </source>
</evidence>
<keyword evidence="3 6" id="KW-0812">Transmembrane</keyword>
<comment type="subcellular location">
    <subcellularLocation>
        <location evidence="1">Membrane</location>
        <topology evidence="1">Multi-pass membrane protein</topology>
    </subcellularLocation>
</comment>
<dbReference type="Pfam" id="PF04138">
    <property type="entry name" value="GtrA_DPMS_TM"/>
    <property type="match status" value="1"/>
</dbReference>
<evidence type="ECO:0000313" key="8">
    <source>
        <dbReference type="EMBL" id="MFL0194758.1"/>
    </source>
</evidence>
<dbReference type="Proteomes" id="UP001623660">
    <property type="component" value="Unassembled WGS sequence"/>
</dbReference>
<name>A0ABW8SFZ3_9CLOT</name>
<gene>
    <name evidence="8" type="ORF">ACJDU8_04105</name>
</gene>
<feature type="transmembrane region" description="Helical" evidence="6">
    <location>
        <begin position="85"/>
        <end position="106"/>
    </location>
</feature>
<feature type="transmembrane region" description="Helical" evidence="6">
    <location>
        <begin position="112"/>
        <end position="133"/>
    </location>
</feature>
<reference evidence="8 9" key="1">
    <citation type="submission" date="2024-11" db="EMBL/GenBank/DDBJ databases">
        <authorList>
            <person name="Heng Y.C."/>
            <person name="Lim A.C.H."/>
            <person name="Lee J.K.Y."/>
            <person name="Kittelmann S."/>
        </authorList>
    </citation>
    <scope>NUCLEOTIDE SEQUENCE [LARGE SCALE GENOMIC DNA]</scope>
    <source>
        <strain evidence="8 9">WILCCON 0269</strain>
    </source>
</reference>
<keyword evidence="4 6" id="KW-1133">Transmembrane helix</keyword>
<evidence type="ECO:0000313" key="9">
    <source>
        <dbReference type="Proteomes" id="UP001623660"/>
    </source>
</evidence>
<comment type="caution">
    <text evidence="8">The sequence shown here is derived from an EMBL/GenBank/DDBJ whole genome shotgun (WGS) entry which is preliminary data.</text>
</comment>
<keyword evidence="5 6" id="KW-0472">Membrane</keyword>
<comment type="similarity">
    <text evidence="2">Belongs to the GtrA family.</text>
</comment>
<protein>
    <submittedName>
        <fullName evidence="8">GtrA family protein</fullName>
    </submittedName>
</protein>
<dbReference type="InterPro" id="IPR051401">
    <property type="entry name" value="GtrA_CellWall_Glycosyl"/>
</dbReference>